<name>A0A934WL84_9BURK</name>
<reference evidence="2" key="1">
    <citation type="journal article" date="2012" name="J. Microbiol. Biotechnol.">
        <title>Ramlibacter ginsenosidimutans sp. nov., with ginsenoside-converting activity.</title>
        <authorList>
            <person name="Wang L."/>
            <person name="An D.S."/>
            <person name="Kim S.G."/>
            <person name="Jin F.X."/>
            <person name="Kim S.C."/>
            <person name="Lee S.T."/>
            <person name="Im W.T."/>
        </authorList>
    </citation>
    <scope>NUCLEOTIDE SEQUENCE</scope>
    <source>
        <strain evidence="2">KACC 17527</strain>
    </source>
</reference>
<sequence length="168" mass="18147">MRRLSCFSCIALGLSAGLLLAVLAAPAQAQLVIPEYQLTAPAWLQPAPAWTDPELSPRLELLSIGPMRLAAASSSSGNGLSLEAGEKWFALARIGRSLESDMMSVGAGYRFAGGDALSMQVTRQLGQERLGLALRYDLRRSYLRLGYEQQPHSPGPADRVRFSAGLRF</sequence>
<evidence type="ECO:0000256" key="1">
    <source>
        <dbReference type="SAM" id="SignalP"/>
    </source>
</evidence>
<keyword evidence="3" id="KW-1185">Reference proteome</keyword>
<accession>A0A934WL84</accession>
<dbReference type="RefSeq" id="WP_201169926.1">
    <property type="nucleotide sequence ID" value="NZ_JAEPWM010000003.1"/>
</dbReference>
<evidence type="ECO:0000313" key="2">
    <source>
        <dbReference type="EMBL" id="MBK6006499.1"/>
    </source>
</evidence>
<evidence type="ECO:0000313" key="3">
    <source>
        <dbReference type="Proteomes" id="UP000630528"/>
    </source>
</evidence>
<feature type="chain" id="PRO_5037941898" description="Porin family protein" evidence="1">
    <location>
        <begin position="30"/>
        <end position="168"/>
    </location>
</feature>
<organism evidence="2 3">
    <name type="scientific">Ramlibacter ginsenosidimutans</name>
    <dbReference type="NCBI Taxonomy" id="502333"/>
    <lineage>
        <taxon>Bacteria</taxon>
        <taxon>Pseudomonadati</taxon>
        <taxon>Pseudomonadota</taxon>
        <taxon>Betaproteobacteria</taxon>
        <taxon>Burkholderiales</taxon>
        <taxon>Comamonadaceae</taxon>
        <taxon>Ramlibacter</taxon>
    </lineage>
</organism>
<dbReference type="Proteomes" id="UP000630528">
    <property type="component" value="Unassembled WGS sequence"/>
</dbReference>
<reference evidence="2" key="2">
    <citation type="submission" date="2021-01" db="EMBL/GenBank/DDBJ databases">
        <authorList>
            <person name="Kang M."/>
        </authorList>
    </citation>
    <scope>NUCLEOTIDE SEQUENCE</scope>
    <source>
        <strain evidence="2">KACC 17527</strain>
    </source>
</reference>
<feature type="signal peptide" evidence="1">
    <location>
        <begin position="1"/>
        <end position="29"/>
    </location>
</feature>
<protein>
    <recommendedName>
        <fullName evidence="4">Porin family protein</fullName>
    </recommendedName>
</protein>
<gene>
    <name evidence="2" type="ORF">JJB11_10385</name>
</gene>
<proteinExistence type="predicted"/>
<evidence type="ECO:0008006" key="4">
    <source>
        <dbReference type="Google" id="ProtNLM"/>
    </source>
</evidence>
<dbReference type="AlphaFoldDB" id="A0A934WL84"/>
<keyword evidence="1" id="KW-0732">Signal</keyword>
<comment type="caution">
    <text evidence="2">The sequence shown here is derived from an EMBL/GenBank/DDBJ whole genome shotgun (WGS) entry which is preliminary data.</text>
</comment>
<dbReference type="EMBL" id="JAEPWM010000003">
    <property type="protein sequence ID" value="MBK6006499.1"/>
    <property type="molecule type" value="Genomic_DNA"/>
</dbReference>